<protein>
    <submittedName>
        <fullName evidence="7">Predicted membrane protein</fullName>
    </submittedName>
</protein>
<feature type="compositionally biased region" description="Low complexity" evidence="5">
    <location>
        <begin position="324"/>
        <end position="353"/>
    </location>
</feature>
<organism evidence="7">
    <name type="scientific">Phaffia rhodozyma</name>
    <name type="common">Yeast</name>
    <name type="synonym">Xanthophyllomyces dendrorhous</name>
    <dbReference type="NCBI Taxonomy" id="264483"/>
    <lineage>
        <taxon>Eukaryota</taxon>
        <taxon>Fungi</taxon>
        <taxon>Dikarya</taxon>
        <taxon>Basidiomycota</taxon>
        <taxon>Agaricomycotina</taxon>
        <taxon>Tremellomycetes</taxon>
        <taxon>Cystofilobasidiales</taxon>
        <taxon>Mrakiaceae</taxon>
        <taxon>Phaffia</taxon>
    </lineage>
</organism>
<evidence type="ECO:0000256" key="6">
    <source>
        <dbReference type="SAM" id="Phobius"/>
    </source>
</evidence>
<dbReference type="SMART" id="SM01160">
    <property type="entry name" value="DUF1751"/>
    <property type="match status" value="1"/>
</dbReference>
<name>A0A0F7SG71_PHARH</name>
<reference evidence="7" key="1">
    <citation type="submission" date="2014-08" db="EMBL/GenBank/DDBJ databases">
        <authorList>
            <person name="Sharma Rahul"/>
            <person name="Thines Marco"/>
        </authorList>
    </citation>
    <scope>NUCLEOTIDE SEQUENCE</scope>
</reference>
<feature type="transmembrane region" description="Helical" evidence="6">
    <location>
        <begin position="157"/>
        <end position="180"/>
    </location>
</feature>
<comment type="subcellular location">
    <subcellularLocation>
        <location evidence="1">Membrane</location>
        <topology evidence="1">Multi-pass membrane protein</topology>
    </subcellularLocation>
</comment>
<dbReference type="PANTHER" id="PTHR13377">
    <property type="entry name" value="PLACENTAL PROTEIN 6"/>
    <property type="match status" value="1"/>
</dbReference>
<dbReference type="Pfam" id="PF08551">
    <property type="entry name" value="DUF1751"/>
    <property type="match status" value="1"/>
</dbReference>
<dbReference type="EMBL" id="LN483167">
    <property type="protein sequence ID" value="CDZ96708.1"/>
    <property type="molecule type" value="Genomic_DNA"/>
</dbReference>
<evidence type="ECO:0000256" key="1">
    <source>
        <dbReference type="ARBA" id="ARBA00004141"/>
    </source>
</evidence>
<keyword evidence="4 6" id="KW-0472">Membrane</keyword>
<feature type="transmembrane region" description="Helical" evidence="6">
    <location>
        <begin position="128"/>
        <end position="151"/>
    </location>
</feature>
<dbReference type="AlphaFoldDB" id="A0A0F7SG71"/>
<dbReference type="PANTHER" id="PTHR13377:SF3">
    <property type="entry name" value="TRANSMEMBRANE PROTEIN 115"/>
    <property type="match status" value="1"/>
</dbReference>
<evidence type="ECO:0000256" key="4">
    <source>
        <dbReference type="ARBA" id="ARBA00023136"/>
    </source>
</evidence>
<evidence type="ECO:0000256" key="5">
    <source>
        <dbReference type="SAM" id="MobiDB-lite"/>
    </source>
</evidence>
<evidence type="ECO:0000256" key="2">
    <source>
        <dbReference type="ARBA" id="ARBA00022692"/>
    </source>
</evidence>
<feature type="transmembrane region" description="Helical" evidence="6">
    <location>
        <begin position="12"/>
        <end position="34"/>
    </location>
</feature>
<dbReference type="Gene3D" id="1.20.1540.10">
    <property type="entry name" value="Rhomboid-like"/>
    <property type="match status" value="1"/>
</dbReference>
<dbReference type="GO" id="GO:0016020">
    <property type="term" value="C:membrane"/>
    <property type="evidence" value="ECO:0007669"/>
    <property type="project" value="UniProtKB-SubCell"/>
</dbReference>
<feature type="transmembrane region" description="Helical" evidence="6">
    <location>
        <begin position="201"/>
        <end position="233"/>
    </location>
</feature>
<dbReference type="SUPFAM" id="SSF144091">
    <property type="entry name" value="Rhomboid-like"/>
    <property type="match status" value="1"/>
</dbReference>
<dbReference type="InterPro" id="IPR035952">
    <property type="entry name" value="Rhomboid-like_sf"/>
</dbReference>
<dbReference type="InterPro" id="IPR013861">
    <property type="entry name" value="TMEM115/Pdh1/Rbl19"/>
</dbReference>
<dbReference type="GO" id="GO:0005794">
    <property type="term" value="C:Golgi apparatus"/>
    <property type="evidence" value="ECO:0007669"/>
    <property type="project" value="TreeGrafter"/>
</dbReference>
<dbReference type="GO" id="GO:0006890">
    <property type="term" value="P:retrograde vesicle-mediated transport, Golgi to endoplasmic reticulum"/>
    <property type="evidence" value="ECO:0007669"/>
    <property type="project" value="InterPro"/>
</dbReference>
<evidence type="ECO:0000313" key="7">
    <source>
        <dbReference type="EMBL" id="CDZ96708.1"/>
    </source>
</evidence>
<keyword evidence="3 6" id="KW-1133">Transmembrane helix</keyword>
<sequence length="374" mass="40423">MPAVNFLPALNVLPTVTRSLLIILLTTSTLAFLLRINSTSSSLRASPSSFPTGADTHITRYGLFHPAPREDYPWLFCVPGKVFYYPWTILIAGFAEGNLVEFLISVVSLPLCGRYLERIWGGKELAKFTFVVIVASNVIAIGLSWILYFVLGAEVLVYGSTVHGLSALQVGFLVAFTQLIPEHQVQIFGGLIKIRVKNIPGIYLLISNVLTFVIAQNPYIIIQFGFFSAWVYLRFVKYQEGSMGEFRGDRSDTFQFVNWFPPIIHRPISFLANTVFNLFVALRLVQPYGASAEYALLPGPSGGAGARAEAERRRALALKALDARMATGTGTPGSSSAGPATPMGSGPGASSSSNGAVNEGDQAGSATASKEETR</sequence>
<evidence type="ECO:0000256" key="3">
    <source>
        <dbReference type="ARBA" id="ARBA00022989"/>
    </source>
</evidence>
<proteinExistence type="predicted"/>
<keyword evidence="2 6" id="KW-0812">Transmembrane</keyword>
<accession>A0A0F7SG71</accession>
<feature type="region of interest" description="Disordered" evidence="5">
    <location>
        <begin position="324"/>
        <end position="374"/>
    </location>
</feature>